<dbReference type="Proteomes" id="UP001165060">
    <property type="component" value="Unassembled WGS sequence"/>
</dbReference>
<evidence type="ECO:0000256" key="2">
    <source>
        <dbReference type="SAM" id="SignalP"/>
    </source>
</evidence>
<dbReference type="EMBL" id="BRYB01000701">
    <property type="protein sequence ID" value="GMI35715.1"/>
    <property type="molecule type" value="Genomic_DNA"/>
</dbReference>
<evidence type="ECO:0000259" key="3">
    <source>
        <dbReference type="PROSITE" id="PS51762"/>
    </source>
</evidence>
<dbReference type="PANTHER" id="PTHR10963">
    <property type="entry name" value="GLYCOSYL HYDROLASE-RELATED"/>
    <property type="match status" value="1"/>
</dbReference>
<protein>
    <recommendedName>
        <fullName evidence="3">GH16 domain-containing protein</fullName>
    </recommendedName>
</protein>
<dbReference type="InterPro" id="IPR013320">
    <property type="entry name" value="ConA-like_dom_sf"/>
</dbReference>
<feature type="domain" description="GH16" evidence="3">
    <location>
        <begin position="26"/>
        <end position="279"/>
    </location>
</feature>
<proteinExistence type="inferred from homology"/>
<gene>
    <name evidence="4" type="ORF">TeGR_g12354</name>
</gene>
<dbReference type="InterPro" id="IPR000757">
    <property type="entry name" value="Beta-glucanase-like"/>
</dbReference>
<accession>A0ABQ6MXI9</accession>
<dbReference type="CDD" id="cd08023">
    <property type="entry name" value="GH16_laminarinase_like"/>
    <property type="match status" value="1"/>
</dbReference>
<comment type="similarity">
    <text evidence="1">Belongs to the glycosyl hydrolase 16 family.</text>
</comment>
<evidence type="ECO:0000313" key="5">
    <source>
        <dbReference type="Proteomes" id="UP001165060"/>
    </source>
</evidence>
<dbReference type="InterPro" id="IPR006058">
    <property type="entry name" value="2Fe2S_fd_BS"/>
</dbReference>
<evidence type="ECO:0000256" key="1">
    <source>
        <dbReference type="ARBA" id="ARBA00006865"/>
    </source>
</evidence>
<sequence length="327" mass="34883">MPSTALLLALLTPSMAAAASFCDTTAGWNQTWVDEFTGDDIDSSSWSVSSGACGSYGRSANCTLEDTYIEDGSLVLRSRQPSPGVYTTGAVTTAGKVAWKDSPKFRMCISAILPSGRSAGGSSQGIWPAHWLMPDDSSCDPDEGEVDILEMINGDSTAYATYHWIDNWPAETCKGTEGNNHYHHINGAVTMPDDWDSAYHEYAVERSSEYLAFVVDGKTVLNKTVDSSDVTAPLLWQMPFHLILNTAIGGGWPGEPDDTTGFPAYHKIDFVKVSTSSQDGENPLADPDQCGNFCDPQFGPGCGPGACANCREAGLDAQGAIAYACQN</sequence>
<dbReference type="Pfam" id="PF00722">
    <property type="entry name" value="Glyco_hydro_16"/>
    <property type="match status" value="1"/>
</dbReference>
<dbReference type="Gene3D" id="2.60.120.200">
    <property type="match status" value="1"/>
</dbReference>
<dbReference type="PROSITE" id="PS51762">
    <property type="entry name" value="GH16_2"/>
    <property type="match status" value="1"/>
</dbReference>
<organism evidence="4 5">
    <name type="scientific">Tetraparma gracilis</name>
    <dbReference type="NCBI Taxonomy" id="2962635"/>
    <lineage>
        <taxon>Eukaryota</taxon>
        <taxon>Sar</taxon>
        <taxon>Stramenopiles</taxon>
        <taxon>Ochrophyta</taxon>
        <taxon>Bolidophyceae</taxon>
        <taxon>Parmales</taxon>
        <taxon>Triparmaceae</taxon>
        <taxon>Tetraparma</taxon>
    </lineage>
</organism>
<feature type="signal peptide" evidence="2">
    <location>
        <begin position="1"/>
        <end position="18"/>
    </location>
</feature>
<name>A0ABQ6MXI9_9STRA</name>
<dbReference type="PROSITE" id="PS00197">
    <property type="entry name" value="2FE2S_FER_1"/>
    <property type="match status" value="1"/>
</dbReference>
<dbReference type="SUPFAM" id="SSF49899">
    <property type="entry name" value="Concanavalin A-like lectins/glucanases"/>
    <property type="match status" value="1"/>
</dbReference>
<comment type="caution">
    <text evidence="4">The sequence shown here is derived from an EMBL/GenBank/DDBJ whole genome shotgun (WGS) entry which is preliminary data.</text>
</comment>
<dbReference type="InterPro" id="IPR050546">
    <property type="entry name" value="Glycosyl_Hydrlase_16"/>
</dbReference>
<reference evidence="4 5" key="1">
    <citation type="journal article" date="2023" name="Commun. Biol.">
        <title>Genome analysis of Parmales, the sister group of diatoms, reveals the evolutionary specialization of diatoms from phago-mixotrophs to photoautotrophs.</title>
        <authorList>
            <person name="Ban H."/>
            <person name="Sato S."/>
            <person name="Yoshikawa S."/>
            <person name="Yamada K."/>
            <person name="Nakamura Y."/>
            <person name="Ichinomiya M."/>
            <person name="Sato N."/>
            <person name="Blanc-Mathieu R."/>
            <person name="Endo H."/>
            <person name="Kuwata A."/>
            <person name="Ogata H."/>
        </authorList>
    </citation>
    <scope>NUCLEOTIDE SEQUENCE [LARGE SCALE GENOMIC DNA]</scope>
</reference>
<keyword evidence="5" id="KW-1185">Reference proteome</keyword>
<evidence type="ECO:0000313" key="4">
    <source>
        <dbReference type="EMBL" id="GMI35715.1"/>
    </source>
</evidence>
<dbReference type="PANTHER" id="PTHR10963:SF55">
    <property type="entry name" value="GLYCOSIDE HYDROLASE FAMILY 16 PROTEIN"/>
    <property type="match status" value="1"/>
</dbReference>
<keyword evidence="2" id="KW-0732">Signal</keyword>
<feature type="chain" id="PRO_5047205515" description="GH16 domain-containing protein" evidence="2">
    <location>
        <begin position="19"/>
        <end position="327"/>
    </location>
</feature>